<dbReference type="EMBL" id="QFBC01000005">
    <property type="protein sequence ID" value="PWE55827.1"/>
    <property type="molecule type" value="Genomic_DNA"/>
</dbReference>
<dbReference type="RefSeq" id="WP_109458905.1">
    <property type="nucleotide sequence ID" value="NZ_QFBC01000005.1"/>
</dbReference>
<dbReference type="InterPro" id="IPR012349">
    <property type="entry name" value="Split_barrel_FMN-bd"/>
</dbReference>
<dbReference type="SUPFAM" id="SSF50475">
    <property type="entry name" value="FMN-binding split barrel"/>
    <property type="match status" value="1"/>
</dbReference>
<name>A0A2U2DRA0_9HYPH</name>
<dbReference type="InterPro" id="IPR050268">
    <property type="entry name" value="NADH-dep_flavin_reductase"/>
</dbReference>
<sequence length="177" mass="18770">MNAAQTSPDLAAHDLVDDFKAAMRLLAASVTIITAGQKEARRGLTATAVCSLSMTPPSMLVCVNRLGEAHAAITSTGAFCVNILAETDEEIAKRFAGHGGAVGQDKFLDADWLELATGSPALDSALVNIDCVVSEVTQTESHSVFFGTVKKVRLNPAKRPLLHFNRNFFSLPGQDDA</sequence>
<comment type="caution">
    <text evidence="3">The sequence shown here is derived from an EMBL/GenBank/DDBJ whole genome shotgun (WGS) entry which is preliminary data.</text>
</comment>
<dbReference type="PANTHER" id="PTHR30466:SF1">
    <property type="entry name" value="FMN REDUCTASE (NADH) RUTF"/>
    <property type="match status" value="1"/>
</dbReference>
<protein>
    <submittedName>
        <fullName evidence="3">Nitrilotriacetate monooxygenase</fullName>
    </submittedName>
</protein>
<evidence type="ECO:0000256" key="1">
    <source>
        <dbReference type="ARBA" id="ARBA00023002"/>
    </source>
</evidence>
<reference evidence="3 4" key="1">
    <citation type="submission" date="2018-05" db="EMBL/GenBank/DDBJ databases">
        <title>The draft genome of strain NS-104.</title>
        <authorList>
            <person name="Hang P."/>
            <person name="Jiang J."/>
        </authorList>
    </citation>
    <scope>NUCLEOTIDE SEQUENCE [LARGE SCALE GENOMIC DNA]</scope>
    <source>
        <strain evidence="3 4">NS-104</strain>
    </source>
</reference>
<dbReference type="OrthoDB" id="9792858at2"/>
<proteinExistence type="predicted"/>
<evidence type="ECO:0000313" key="3">
    <source>
        <dbReference type="EMBL" id="PWE55827.1"/>
    </source>
</evidence>
<dbReference type="GO" id="GO:0042602">
    <property type="term" value="F:riboflavin reductase (NADPH) activity"/>
    <property type="evidence" value="ECO:0007669"/>
    <property type="project" value="TreeGrafter"/>
</dbReference>
<dbReference type="GO" id="GO:0010181">
    <property type="term" value="F:FMN binding"/>
    <property type="evidence" value="ECO:0007669"/>
    <property type="project" value="InterPro"/>
</dbReference>
<keyword evidence="1" id="KW-0560">Oxidoreductase</keyword>
<dbReference type="Gene3D" id="2.30.110.10">
    <property type="entry name" value="Electron Transport, Fmn-binding Protein, Chain A"/>
    <property type="match status" value="1"/>
</dbReference>
<keyword evidence="3" id="KW-0503">Monooxygenase</keyword>
<keyword evidence="4" id="KW-1185">Reference proteome</keyword>
<evidence type="ECO:0000259" key="2">
    <source>
        <dbReference type="SMART" id="SM00903"/>
    </source>
</evidence>
<dbReference type="Proteomes" id="UP000245252">
    <property type="component" value="Unassembled WGS sequence"/>
</dbReference>
<dbReference type="PANTHER" id="PTHR30466">
    <property type="entry name" value="FLAVIN REDUCTASE"/>
    <property type="match status" value="1"/>
</dbReference>
<dbReference type="SMART" id="SM00903">
    <property type="entry name" value="Flavin_Reduct"/>
    <property type="match status" value="1"/>
</dbReference>
<accession>A0A2U2DRA0</accession>
<feature type="domain" description="Flavin reductase like" evidence="2">
    <location>
        <begin position="23"/>
        <end position="170"/>
    </location>
</feature>
<dbReference type="GO" id="GO:0006208">
    <property type="term" value="P:pyrimidine nucleobase catabolic process"/>
    <property type="evidence" value="ECO:0007669"/>
    <property type="project" value="TreeGrafter"/>
</dbReference>
<organism evidence="3 4">
    <name type="scientific">Metarhizobium album</name>
    <dbReference type="NCBI Taxonomy" id="2182425"/>
    <lineage>
        <taxon>Bacteria</taxon>
        <taxon>Pseudomonadati</taxon>
        <taxon>Pseudomonadota</taxon>
        <taxon>Alphaproteobacteria</taxon>
        <taxon>Hyphomicrobiales</taxon>
        <taxon>Rhizobiaceae</taxon>
        <taxon>Metarhizobium</taxon>
    </lineage>
</organism>
<dbReference type="InterPro" id="IPR002563">
    <property type="entry name" value="Flavin_Rdtase-like_dom"/>
</dbReference>
<dbReference type="Pfam" id="PF01613">
    <property type="entry name" value="Flavin_Reduct"/>
    <property type="match status" value="1"/>
</dbReference>
<evidence type="ECO:0000313" key="4">
    <source>
        <dbReference type="Proteomes" id="UP000245252"/>
    </source>
</evidence>
<gene>
    <name evidence="3" type="ORF">DEM27_14245</name>
</gene>
<dbReference type="GO" id="GO:0004497">
    <property type="term" value="F:monooxygenase activity"/>
    <property type="evidence" value="ECO:0007669"/>
    <property type="project" value="UniProtKB-KW"/>
</dbReference>
<dbReference type="AlphaFoldDB" id="A0A2U2DRA0"/>